<protein>
    <recommendedName>
        <fullName evidence="15">ATP-dependent zinc metalloprotease FtsH</fullName>
        <ecNumber evidence="15">3.4.24.-</ecNumber>
    </recommendedName>
</protein>
<evidence type="ECO:0000256" key="17">
    <source>
        <dbReference type="SAM" id="MobiDB-lite"/>
    </source>
</evidence>
<proteinExistence type="inferred from homology"/>
<dbReference type="Pfam" id="PF01434">
    <property type="entry name" value="Peptidase_M41"/>
    <property type="match status" value="1"/>
</dbReference>
<comment type="similarity">
    <text evidence="2 15">In the C-terminal section; belongs to the peptidase M41 family.</text>
</comment>
<dbReference type="GO" id="GO:0005524">
    <property type="term" value="F:ATP binding"/>
    <property type="evidence" value="ECO:0007669"/>
    <property type="project" value="UniProtKB-UniRule"/>
</dbReference>
<evidence type="ECO:0000256" key="9">
    <source>
        <dbReference type="ARBA" id="ARBA00022833"/>
    </source>
</evidence>
<dbReference type="Pfam" id="PF17862">
    <property type="entry name" value="AAA_lid_3"/>
    <property type="match status" value="1"/>
</dbReference>
<dbReference type="Proteomes" id="UP000191931">
    <property type="component" value="Unassembled WGS sequence"/>
</dbReference>
<comment type="function">
    <text evidence="15">Acts as a processive, ATP-dependent zinc metallopeptidase for both cytoplasmic and membrane proteins. Plays a role in the quality control of integral membrane proteins.</text>
</comment>
<dbReference type="GO" id="GO:0006508">
    <property type="term" value="P:proteolysis"/>
    <property type="evidence" value="ECO:0007669"/>
    <property type="project" value="UniProtKB-KW"/>
</dbReference>
<evidence type="ECO:0000256" key="8">
    <source>
        <dbReference type="ARBA" id="ARBA00022801"/>
    </source>
</evidence>
<feature type="active site" evidence="15">
    <location>
        <position position="417"/>
    </location>
</feature>
<dbReference type="FunFam" id="3.40.50.300:FF:000001">
    <property type="entry name" value="ATP-dependent zinc metalloprotease FtsH"/>
    <property type="match status" value="1"/>
</dbReference>
<evidence type="ECO:0000256" key="11">
    <source>
        <dbReference type="ARBA" id="ARBA00022989"/>
    </source>
</evidence>
<feature type="transmembrane region" description="Helical" evidence="15">
    <location>
        <begin position="7"/>
        <end position="25"/>
    </location>
</feature>
<sequence>MNQFYKNLSLWLVIVLMMVMLYNIFNQQPVTESSLGYSEFLAMVEADRVQSVVLQGQDLYFTDINGTRYKSFAPRDAEMIDILRKHGVAIKAKPPTESSWFMSIIISWLPMIVLIGVWIFFMRQMQGGGGGKAMSFGKSRARLMSEKGEKVTFRDVAGIDEAKEELTEVVDFLKEPKKFTRLGGRIPKGVLLVGSPGTGKTLLSRAVAGEAGVPFFTISGSDFVEMFVGVGASRVRDLFAQGKKNAPCIIFIDEIDAVGRQRGAGMGGGHDEREQTLNQLLVEMDGFESNEGVILMAATNRADVLDPALLRPGRFDRQVVVDLPDIKGRIGILKVHMKRTPLDNDVDVVVLAKGTPGFSGADLENLVNEAALLAAKRDHEKLTMVDFEDSKDKVYMGLERKSKVIREDEKKTTAYHEAGHALVARLLPGTDAVNKITIIPRGRAAGVTWFLPDESGFKYKDQLENELCVAFGGRVAEELIFKRISTGASNDIKQATAMANRMVRIWGMSDDLGPLDYNQGGEQIFIGREFGHAREYSEDTARKIDAEVSNIIKRNYNIAREVLEEHLDILHKLAALLLEKETVMGKELDELIKSMKPDFNPPEPDTFFDDEALMAMAMEDDSDGEDDPDGNGDEDMDDDSGDDDGDKISFLFRKGKVSGKKAASGKSVVDEDAYEKGTKDSKSDMKPGSDEESEK</sequence>
<dbReference type="PANTHER" id="PTHR23076:SF97">
    <property type="entry name" value="ATP-DEPENDENT ZINC METALLOPROTEASE YME1L1"/>
    <property type="match status" value="1"/>
</dbReference>
<keyword evidence="13 15" id="KW-0472">Membrane</keyword>
<name>A0A1W1H504_9BACT</name>
<keyword evidence="10 15" id="KW-0067">ATP-binding</keyword>
<keyword evidence="8 15" id="KW-0378">Hydrolase</keyword>
<evidence type="ECO:0000256" key="14">
    <source>
        <dbReference type="ARBA" id="ARBA00061570"/>
    </source>
</evidence>
<dbReference type="InterPro" id="IPR005936">
    <property type="entry name" value="FtsH"/>
</dbReference>
<dbReference type="OrthoDB" id="9809379at2"/>
<dbReference type="PROSITE" id="PS00674">
    <property type="entry name" value="AAA"/>
    <property type="match status" value="1"/>
</dbReference>
<dbReference type="Pfam" id="PF06480">
    <property type="entry name" value="FtsH_ext"/>
    <property type="match status" value="1"/>
</dbReference>
<evidence type="ECO:0000256" key="1">
    <source>
        <dbReference type="ARBA" id="ARBA00004370"/>
    </source>
</evidence>
<keyword evidence="12 15" id="KW-0482">Metalloprotease</keyword>
<dbReference type="EC" id="3.4.24.-" evidence="15"/>
<dbReference type="EMBL" id="FWEV01000006">
    <property type="protein sequence ID" value="SLM27536.1"/>
    <property type="molecule type" value="Genomic_DNA"/>
</dbReference>
<organism evidence="19 20">
    <name type="scientific">Desulfamplus magnetovallimortis</name>
    <dbReference type="NCBI Taxonomy" id="1246637"/>
    <lineage>
        <taxon>Bacteria</taxon>
        <taxon>Pseudomonadati</taxon>
        <taxon>Thermodesulfobacteriota</taxon>
        <taxon>Desulfobacteria</taxon>
        <taxon>Desulfobacterales</taxon>
        <taxon>Desulfobacteraceae</taxon>
        <taxon>Desulfamplus</taxon>
    </lineage>
</organism>
<evidence type="ECO:0000256" key="2">
    <source>
        <dbReference type="ARBA" id="ARBA00010044"/>
    </source>
</evidence>
<keyword evidence="6 15" id="KW-0479">Metal-binding</keyword>
<keyword evidence="20" id="KW-1185">Reference proteome</keyword>
<evidence type="ECO:0000256" key="4">
    <source>
        <dbReference type="ARBA" id="ARBA00022670"/>
    </source>
</evidence>
<keyword evidence="4 15" id="KW-0645">Protease</keyword>
<feature type="binding site" evidence="15">
    <location>
        <begin position="194"/>
        <end position="201"/>
    </location>
    <ligand>
        <name>ATP</name>
        <dbReference type="ChEBI" id="CHEBI:30616"/>
    </ligand>
</feature>
<feature type="domain" description="AAA+ ATPase" evidence="18">
    <location>
        <begin position="186"/>
        <end position="325"/>
    </location>
</feature>
<dbReference type="FunFam" id="1.10.8.60:FF:000001">
    <property type="entry name" value="ATP-dependent zinc metalloprotease FtsH"/>
    <property type="match status" value="1"/>
</dbReference>
<comment type="subcellular location">
    <subcellularLocation>
        <location evidence="15">Cell membrane</location>
        <topology evidence="15">Multi-pass membrane protein</topology>
        <orientation evidence="15">Cytoplasmic side</orientation>
    </subcellularLocation>
    <subcellularLocation>
        <location evidence="1">Membrane</location>
    </subcellularLocation>
</comment>
<keyword evidence="7 15" id="KW-0547">Nucleotide-binding</keyword>
<dbReference type="FunFam" id="1.20.58.760:FF:000001">
    <property type="entry name" value="ATP-dependent zinc metalloprotease FtsH"/>
    <property type="match status" value="1"/>
</dbReference>
<dbReference type="AlphaFoldDB" id="A0A1W1H504"/>
<evidence type="ECO:0000256" key="5">
    <source>
        <dbReference type="ARBA" id="ARBA00022692"/>
    </source>
</evidence>
<feature type="binding site" evidence="15">
    <location>
        <position position="491"/>
    </location>
    <ligand>
        <name>Zn(2+)</name>
        <dbReference type="ChEBI" id="CHEBI:29105"/>
        <note>catalytic</note>
    </ligand>
</feature>
<feature type="region of interest" description="Disordered" evidence="17">
    <location>
        <begin position="620"/>
        <end position="695"/>
    </location>
</feature>
<dbReference type="GO" id="GO:0008270">
    <property type="term" value="F:zinc ion binding"/>
    <property type="evidence" value="ECO:0007669"/>
    <property type="project" value="UniProtKB-UniRule"/>
</dbReference>
<dbReference type="PANTHER" id="PTHR23076">
    <property type="entry name" value="METALLOPROTEASE M41 FTSH"/>
    <property type="match status" value="1"/>
</dbReference>
<evidence type="ECO:0000256" key="7">
    <source>
        <dbReference type="ARBA" id="ARBA00022741"/>
    </source>
</evidence>
<comment type="cofactor">
    <cofactor evidence="15">
        <name>Zn(2+)</name>
        <dbReference type="ChEBI" id="CHEBI:29105"/>
    </cofactor>
    <text evidence="15">Binds 1 zinc ion per subunit.</text>
</comment>
<dbReference type="InterPro" id="IPR003593">
    <property type="entry name" value="AAA+_ATPase"/>
</dbReference>
<dbReference type="InterPro" id="IPR003960">
    <property type="entry name" value="ATPase_AAA_CS"/>
</dbReference>
<dbReference type="GO" id="GO:0030163">
    <property type="term" value="P:protein catabolic process"/>
    <property type="evidence" value="ECO:0007669"/>
    <property type="project" value="UniProtKB-UniRule"/>
</dbReference>
<evidence type="ECO:0000256" key="15">
    <source>
        <dbReference type="HAMAP-Rule" id="MF_01458"/>
    </source>
</evidence>
<evidence type="ECO:0000256" key="12">
    <source>
        <dbReference type="ARBA" id="ARBA00023049"/>
    </source>
</evidence>
<dbReference type="SUPFAM" id="SSF140990">
    <property type="entry name" value="FtsH protease domain-like"/>
    <property type="match status" value="1"/>
</dbReference>
<dbReference type="InterPro" id="IPR000642">
    <property type="entry name" value="Peptidase_M41"/>
</dbReference>
<evidence type="ECO:0000256" key="6">
    <source>
        <dbReference type="ARBA" id="ARBA00022723"/>
    </source>
</evidence>
<reference evidence="19 20" key="1">
    <citation type="submission" date="2017-03" db="EMBL/GenBank/DDBJ databases">
        <authorList>
            <person name="Afonso C.L."/>
            <person name="Miller P.J."/>
            <person name="Scott M.A."/>
            <person name="Spackman E."/>
            <person name="Goraichik I."/>
            <person name="Dimitrov K.M."/>
            <person name="Suarez D.L."/>
            <person name="Swayne D.E."/>
        </authorList>
    </citation>
    <scope>NUCLEOTIDE SEQUENCE [LARGE SCALE GENOMIC DNA]</scope>
    <source>
        <strain evidence="19">PRJEB14757</strain>
    </source>
</reference>
<dbReference type="InterPro" id="IPR041569">
    <property type="entry name" value="AAA_lid_3"/>
</dbReference>
<dbReference type="GO" id="GO:0005886">
    <property type="term" value="C:plasma membrane"/>
    <property type="evidence" value="ECO:0007669"/>
    <property type="project" value="UniProtKB-SubCell"/>
</dbReference>
<dbReference type="Gene3D" id="3.30.720.210">
    <property type="match status" value="1"/>
</dbReference>
<dbReference type="InterPro" id="IPR037219">
    <property type="entry name" value="Peptidase_M41-like"/>
</dbReference>
<feature type="compositionally biased region" description="Acidic residues" evidence="17">
    <location>
        <begin position="620"/>
        <end position="645"/>
    </location>
</feature>
<dbReference type="GO" id="GO:0004222">
    <property type="term" value="F:metalloendopeptidase activity"/>
    <property type="evidence" value="ECO:0007669"/>
    <property type="project" value="InterPro"/>
</dbReference>
<dbReference type="InterPro" id="IPR003959">
    <property type="entry name" value="ATPase_AAA_core"/>
</dbReference>
<keyword evidence="9 15" id="KW-0862">Zinc</keyword>
<dbReference type="RefSeq" id="WP_080803957.1">
    <property type="nucleotide sequence ID" value="NZ_LT828545.1"/>
</dbReference>
<comment type="subunit">
    <text evidence="15">Homohexamer.</text>
</comment>
<feature type="transmembrane region" description="Helical" evidence="15">
    <location>
        <begin position="100"/>
        <end position="121"/>
    </location>
</feature>
<evidence type="ECO:0000259" key="18">
    <source>
        <dbReference type="SMART" id="SM00382"/>
    </source>
</evidence>
<evidence type="ECO:0000256" key="3">
    <source>
        <dbReference type="ARBA" id="ARBA00022475"/>
    </source>
</evidence>
<dbReference type="Pfam" id="PF00004">
    <property type="entry name" value="AAA"/>
    <property type="match status" value="1"/>
</dbReference>
<dbReference type="Gene3D" id="1.10.8.60">
    <property type="match status" value="1"/>
</dbReference>
<dbReference type="Gene3D" id="3.40.50.300">
    <property type="entry name" value="P-loop containing nucleotide triphosphate hydrolases"/>
    <property type="match status" value="1"/>
</dbReference>
<dbReference type="GO" id="GO:0016887">
    <property type="term" value="F:ATP hydrolysis activity"/>
    <property type="evidence" value="ECO:0007669"/>
    <property type="project" value="UniProtKB-UniRule"/>
</dbReference>
<evidence type="ECO:0000313" key="19">
    <source>
        <dbReference type="EMBL" id="SLM27536.1"/>
    </source>
</evidence>
<feature type="binding site" evidence="15">
    <location>
        <position position="420"/>
    </location>
    <ligand>
        <name>Zn(2+)</name>
        <dbReference type="ChEBI" id="CHEBI:29105"/>
        <note>catalytic</note>
    </ligand>
</feature>
<dbReference type="CDD" id="cd19501">
    <property type="entry name" value="RecA-like_FtsH"/>
    <property type="match status" value="1"/>
</dbReference>
<evidence type="ECO:0000256" key="16">
    <source>
        <dbReference type="RuleBase" id="RU003651"/>
    </source>
</evidence>
<dbReference type="HAMAP" id="MF_01458">
    <property type="entry name" value="FtsH"/>
    <property type="match status" value="1"/>
</dbReference>
<evidence type="ECO:0000313" key="20">
    <source>
        <dbReference type="Proteomes" id="UP000191931"/>
    </source>
</evidence>
<dbReference type="GO" id="GO:0004176">
    <property type="term" value="F:ATP-dependent peptidase activity"/>
    <property type="evidence" value="ECO:0007669"/>
    <property type="project" value="InterPro"/>
</dbReference>
<accession>A0A1W1H504</accession>
<keyword evidence="3 15" id="KW-1003">Cell membrane</keyword>
<keyword evidence="5 15" id="KW-0812">Transmembrane</keyword>
<comment type="similarity">
    <text evidence="14 15">In the central section; belongs to the AAA ATPase family.</text>
</comment>
<dbReference type="InterPro" id="IPR027417">
    <property type="entry name" value="P-loop_NTPase"/>
</dbReference>
<evidence type="ECO:0000256" key="13">
    <source>
        <dbReference type="ARBA" id="ARBA00023136"/>
    </source>
</evidence>
<dbReference type="InterPro" id="IPR011546">
    <property type="entry name" value="Pept_M41_FtsH_extracell"/>
</dbReference>
<feature type="binding site" evidence="15">
    <location>
        <position position="416"/>
    </location>
    <ligand>
        <name>Zn(2+)</name>
        <dbReference type="ChEBI" id="CHEBI:29105"/>
        <note>catalytic</note>
    </ligand>
</feature>
<dbReference type="NCBIfam" id="TIGR01241">
    <property type="entry name" value="FtsH_fam"/>
    <property type="match status" value="1"/>
</dbReference>
<evidence type="ECO:0000256" key="10">
    <source>
        <dbReference type="ARBA" id="ARBA00022840"/>
    </source>
</evidence>
<dbReference type="Gene3D" id="1.20.58.760">
    <property type="entry name" value="Peptidase M41"/>
    <property type="match status" value="1"/>
</dbReference>
<comment type="similarity">
    <text evidence="16">Belongs to the AAA ATPase family.</text>
</comment>
<feature type="compositionally biased region" description="Basic and acidic residues" evidence="17">
    <location>
        <begin position="674"/>
        <end position="695"/>
    </location>
</feature>
<dbReference type="SUPFAM" id="SSF52540">
    <property type="entry name" value="P-loop containing nucleoside triphosphate hydrolases"/>
    <property type="match status" value="1"/>
</dbReference>
<dbReference type="SMART" id="SM00382">
    <property type="entry name" value="AAA"/>
    <property type="match status" value="1"/>
</dbReference>
<keyword evidence="11 15" id="KW-1133">Transmembrane helix</keyword>
<dbReference type="STRING" id="1246637.MTBBW1_1030025"/>
<gene>
    <name evidence="15 19" type="primary">ftsH</name>
    <name evidence="19" type="ORF">MTBBW1_1030025</name>
</gene>